<protein>
    <submittedName>
        <fullName evidence="1">PAAR motif-containing protein</fullName>
    </submittedName>
</protein>
<organism evidence="1 2">
    <name type="scientific">Paraburkholderia phenazinium</name>
    <dbReference type="NCBI Taxonomy" id="60549"/>
    <lineage>
        <taxon>Bacteria</taxon>
        <taxon>Pseudomonadati</taxon>
        <taxon>Pseudomonadota</taxon>
        <taxon>Betaproteobacteria</taxon>
        <taxon>Burkholderiales</taxon>
        <taxon>Burkholderiaceae</taxon>
        <taxon>Paraburkholderia</taxon>
    </lineage>
</organism>
<gene>
    <name evidence="1" type="ORF">SAMN05216466_104319</name>
</gene>
<name>A0A1G7VYS5_9BURK</name>
<dbReference type="RefSeq" id="WP_175772271.1">
    <property type="nucleotide sequence ID" value="NZ_CADERL010000006.1"/>
</dbReference>
<dbReference type="InterPro" id="IPR008727">
    <property type="entry name" value="PAAR_motif"/>
</dbReference>
<evidence type="ECO:0000313" key="2">
    <source>
        <dbReference type="Proteomes" id="UP000199706"/>
    </source>
</evidence>
<dbReference type="AlphaFoldDB" id="A0A1G7VYS5"/>
<proteinExistence type="predicted"/>
<evidence type="ECO:0000313" key="1">
    <source>
        <dbReference type="EMBL" id="SDG64902.1"/>
    </source>
</evidence>
<reference evidence="1 2" key="1">
    <citation type="submission" date="2016-10" db="EMBL/GenBank/DDBJ databases">
        <authorList>
            <person name="de Groot N.N."/>
        </authorList>
    </citation>
    <scope>NUCLEOTIDE SEQUENCE [LARGE SCALE GENOMIC DNA]</scope>
    <source>
        <strain evidence="1 2">LMG 2247</strain>
    </source>
</reference>
<accession>A0A1G7VYS5</accession>
<dbReference type="Pfam" id="PF05488">
    <property type="entry name" value="PAAR_motif"/>
    <property type="match status" value="1"/>
</dbReference>
<dbReference type="EMBL" id="FNCJ01000004">
    <property type="protein sequence ID" value="SDG64902.1"/>
    <property type="molecule type" value="Genomic_DNA"/>
</dbReference>
<sequence>MLEQKNNETTYLFVTVGSRTERGGLVTRVSTSAEYQGMALARVGDIVTYDDGSVAIIIDGAGFAAVWGDKLLALVGSHLSNGDTITETLQEGWGITIRDGEEVPGLFDPVYMLPSSSITDGGNAHAQGGGAAR</sequence>
<dbReference type="Proteomes" id="UP000199706">
    <property type="component" value="Unassembled WGS sequence"/>
</dbReference>